<dbReference type="Pfam" id="PF10545">
    <property type="entry name" value="MADF_DNA_bdg"/>
    <property type="match status" value="1"/>
</dbReference>
<gene>
    <name evidence="3" type="ORF">PAPOLLO_LOCUS1025</name>
</gene>
<evidence type="ECO:0000313" key="3">
    <source>
        <dbReference type="EMBL" id="CAG4935682.1"/>
    </source>
</evidence>
<organism evidence="3 4">
    <name type="scientific">Parnassius apollo</name>
    <name type="common">Apollo butterfly</name>
    <name type="synonym">Papilio apollo</name>
    <dbReference type="NCBI Taxonomy" id="110799"/>
    <lineage>
        <taxon>Eukaryota</taxon>
        <taxon>Metazoa</taxon>
        <taxon>Ecdysozoa</taxon>
        <taxon>Arthropoda</taxon>
        <taxon>Hexapoda</taxon>
        <taxon>Insecta</taxon>
        <taxon>Pterygota</taxon>
        <taxon>Neoptera</taxon>
        <taxon>Endopterygota</taxon>
        <taxon>Lepidoptera</taxon>
        <taxon>Glossata</taxon>
        <taxon>Ditrysia</taxon>
        <taxon>Papilionoidea</taxon>
        <taxon>Papilionidae</taxon>
        <taxon>Parnassiinae</taxon>
        <taxon>Parnassini</taxon>
        <taxon>Parnassius</taxon>
        <taxon>Parnassius</taxon>
    </lineage>
</organism>
<dbReference type="EMBL" id="CAJQZP010000065">
    <property type="protein sequence ID" value="CAG4935682.1"/>
    <property type="molecule type" value="Genomic_DNA"/>
</dbReference>
<name>A0A8S3W1U4_PARAO</name>
<dbReference type="AlphaFoldDB" id="A0A8S3W1U4"/>
<dbReference type="PROSITE" id="PS51029">
    <property type="entry name" value="MADF"/>
    <property type="match status" value="1"/>
</dbReference>
<accession>A0A8S3W1U4</accession>
<reference evidence="3" key="1">
    <citation type="submission" date="2021-04" db="EMBL/GenBank/DDBJ databases">
        <authorList>
            <person name="Tunstrom K."/>
        </authorList>
    </citation>
    <scope>NUCLEOTIDE SEQUENCE</scope>
</reference>
<feature type="region of interest" description="Disordered" evidence="1">
    <location>
        <begin position="370"/>
        <end position="389"/>
    </location>
</feature>
<dbReference type="Proteomes" id="UP000691718">
    <property type="component" value="Unassembled WGS sequence"/>
</dbReference>
<feature type="compositionally biased region" description="Polar residues" evidence="1">
    <location>
        <begin position="370"/>
        <end position="379"/>
    </location>
</feature>
<evidence type="ECO:0000259" key="2">
    <source>
        <dbReference type="PROSITE" id="PS51029"/>
    </source>
</evidence>
<evidence type="ECO:0000313" key="4">
    <source>
        <dbReference type="Proteomes" id="UP000691718"/>
    </source>
</evidence>
<dbReference type="OrthoDB" id="6159213at2759"/>
<proteinExistence type="predicted"/>
<keyword evidence="4" id="KW-1185">Reference proteome</keyword>
<sequence>MKIVTDRWMLYSKTTVLLIKQYGNEISHYNLIVTYIISADDNCEAKIKGFSLKRHHEIIEEYPLTPLLIINLPETPQLLMKTSSNPAAVNLDGVDLTNLQQLNHILTSDSVKMEKRDVLWDKTLESYKDKRKTLQAWRDICTLINEDFETLLDVEKNKYGKLVVKKLKSMRDERKLSESKSGSGANPIVHKYTYYDNIKFLSKIAQHRDTESNMQPTFNTESDDSHDTLIRKRKKEQVHKEKDLSVVDRRMIQFIDSMQKEEKKTDDSRIMSFFKSIAPTIEKFSDDEVVEFQYQVISILRNFKQRNISSNISESQSIHLQESIQLQPTYDIEAYGYSTAPGPSNVRSQSRLTTYSSELEFDSYTRFGQSQPSVQSSMSDDLDFATLNN</sequence>
<evidence type="ECO:0000256" key="1">
    <source>
        <dbReference type="SAM" id="MobiDB-lite"/>
    </source>
</evidence>
<protein>
    <submittedName>
        <fullName evidence="3">(apollo) hypothetical protein</fullName>
    </submittedName>
</protein>
<comment type="caution">
    <text evidence="3">The sequence shown here is derived from an EMBL/GenBank/DDBJ whole genome shotgun (WGS) entry which is preliminary data.</text>
</comment>
<feature type="domain" description="MADF" evidence="2">
    <location>
        <begin position="108"/>
        <end position="206"/>
    </location>
</feature>
<dbReference type="InterPro" id="IPR006578">
    <property type="entry name" value="MADF-dom"/>
</dbReference>
<feature type="region of interest" description="Disordered" evidence="1">
    <location>
        <begin position="213"/>
        <end position="236"/>
    </location>
</feature>